<dbReference type="RefSeq" id="XP_014553996.1">
    <property type="nucleotide sequence ID" value="XM_014698510.1"/>
</dbReference>
<accession>W7EBK4</accession>
<sequence length="51" mass="5451">PAPPPPLPPNSALKASQLGTRAKPDAARWLGYSRSVVSCCWRYGGRLGSTR</sequence>
<reference evidence="1 2" key="1">
    <citation type="journal article" date="2013" name="PLoS Genet.">
        <title>Comparative genome structure, secondary metabolite, and effector coding capacity across Cochliobolus pathogens.</title>
        <authorList>
            <person name="Condon B.J."/>
            <person name="Leng Y."/>
            <person name="Wu D."/>
            <person name="Bushley K.E."/>
            <person name="Ohm R.A."/>
            <person name="Otillar R."/>
            <person name="Martin J."/>
            <person name="Schackwitz W."/>
            <person name="Grimwood J."/>
            <person name="MohdZainudin N."/>
            <person name="Xue C."/>
            <person name="Wang R."/>
            <person name="Manning V.A."/>
            <person name="Dhillon B."/>
            <person name="Tu Z.J."/>
            <person name="Steffenson B.J."/>
            <person name="Salamov A."/>
            <person name="Sun H."/>
            <person name="Lowry S."/>
            <person name="LaButti K."/>
            <person name="Han J."/>
            <person name="Copeland A."/>
            <person name="Lindquist E."/>
            <person name="Barry K."/>
            <person name="Schmutz J."/>
            <person name="Baker S.E."/>
            <person name="Ciuffetti L.M."/>
            <person name="Grigoriev I.V."/>
            <person name="Zhong S."/>
            <person name="Turgeon B.G."/>
        </authorList>
    </citation>
    <scope>NUCLEOTIDE SEQUENCE [LARGE SCALE GENOMIC DNA]</scope>
    <source>
        <strain evidence="1 2">FI3</strain>
    </source>
</reference>
<dbReference type="HOGENOM" id="CLU_3111841_0_0_1"/>
<dbReference type="EMBL" id="KI968767">
    <property type="protein sequence ID" value="EUN24419.1"/>
    <property type="molecule type" value="Genomic_DNA"/>
</dbReference>
<dbReference type="AlphaFoldDB" id="W7EBK4"/>
<feature type="non-terminal residue" evidence="1">
    <location>
        <position position="1"/>
    </location>
</feature>
<name>W7EBK4_BIPV3</name>
<evidence type="ECO:0000313" key="1">
    <source>
        <dbReference type="EMBL" id="EUN24419.1"/>
    </source>
</evidence>
<protein>
    <submittedName>
        <fullName evidence="1">Uncharacterized protein</fullName>
    </submittedName>
</protein>
<gene>
    <name evidence="1" type="ORF">COCVIDRAFT_106131</name>
</gene>
<dbReference type="GeneID" id="26249005"/>
<evidence type="ECO:0000313" key="2">
    <source>
        <dbReference type="Proteomes" id="UP000054337"/>
    </source>
</evidence>
<keyword evidence="2" id="KW-1185">Reference proteome</keyword>
<proteinExistence type="predicted"/>
<organism evidence="1 2">
    <name type="scientific">Bipolaris victoriae (strain FI3)</name>
    <name type="common">Victoria blight of oats agent</name>
    <name type="synonym">Cochliobolus victoriae</name>
    <dbReference type="NCBI Taxonomy" id="930091"/>
    <lineage>
        <taxon>Eukaryota</taxon>
        <taxon>Fungi</taxon>
        <taxon>Dikarya</taxon>
        <taxon>Ascomycota</taxon>
        <taxon>Pezizomycotina</taxon>
        <taxon>Dothideomycetes</taxon>
        <taxon>Pleosporomycetidae</taxon>
        <taxon>Pleosporales</taxon>
        <taxon>Pleosporineae</taxon>
        <taxon>Pleosporaceae</taxon>
        <taxon>Bipolaris</taxon>
    </lineage>
</organism>
<dbReference type="Proteomes" id="UP000054337">
    <property type="component" value="Unassembled WGS sequence"/>
</dbReference>